<feature type="binding site" evidence="8">
    <location>
        <position position="298"/>
    </location>
    <ligand>
        <name>Ca(2+)</name>
        <dbReference type="ChEBI" id="CHEBI:29108"/>
        <label>3</label>
    </ligand>
</feature>
<dbReference type="Gene3D" id="3.20.20.80">
    <property type="entry name" value="Glycosidases"/>
    <property type="match status" value="1"/>
</dbReference>
<evidence type="ECO:0000313" key="10">
    <source>
        <dbReference type="EMBL" id="PCR99677.1"/>
    </source>
</evidence>
<feature type="binding site" evidence="8">
    <location>
        <position position="233"/>
    </location>
    <ligand>
        <name>Ca(2+)</name>
        <dbReference type="ChEBI" id="CHEBI:29108"/>
        <label>1</label>
    </ligand>
</feature>
<dbReference type="SUPFAM" id="SSF51445">
    <property type="entry name" value="(Trans)glycosidases"/>
    <property type="match status" value="1"/>
</dbReference>
<organism evidence="10 11">
    <name type="scientific">Lactococcus fujiensis JCM 16395</name>
    <dbReference type="NCBI Taxonomy" id="1291764"/>
    <lineage>
        <taxon>Bacteria</taxon>
        <taxon>Bacillati</taxon>
        <taxon>Bacillota</taxon>
        <taxon>Bacilli</taxon>
        <taxon>Lactobacillales</taxon>
        <taxon>Streptococcaceae</taxon>
        <taxon>Lactococcus</taxon>
    </lineage>
</organism>
<dbReference type="CDD" id="cd11318">
    <property type="entry name" value="AmyAc_bac_fung_AmyA"/>
    <property type="match status" value="1"/>
</dbReference>
<dbReference type="STRING" id="1291764.GCA_001311235_02185"/>
<sequence length="489" mass="55945">MKTILQAFEWYLPADSQHWKNITNLIPDLHKLGITGLWLPPASKAASGVEDVGYGTYDLFDLGEFDQKGTVPTKYGTKDDYLELINQLHEHEIEAYADIVFDHMMGADETEVIKADVQAEDDRLNEVESDKTVEVWTKFTFPGRQGKYDDYVWTWHNFTGVDYDAKTETNEILEFEGHEWDEEVDSENNNFDYLMGDDLDFSVPETSAQLEKWGKWFVDTTNIDGFRLDAVKHIDFEYFGGWLAERSKQMGRDPFVVGEYWTDDLGKLNYYFEKAEGKIPLFDVPLHFNFDKAASSEGEFDMRGIYADTLVATHPELAVTFVDNHDTQEGQALQSWIQPWFKEQAYSLILLRQKGTPTVFWGDLYGIPAREVDPVGDNLRRMIALRGHSEFLSEYDYFDDADLLGWTNTIKLNGEKTGLATTLTNSKGGAKYMIVDKSEAGKVYSDLLGRHTEPVTLDDKGGAEFYVDDATASVWINQDYIDQINQVNE</sequence>
<reference evidence="10 11" key="1">
    <citation type="submission" date="2014-12" db="EMBL/GenBank/DDBJ databases">
        <title>Draft genome sequences of 10 type strains of Lactococcus.</title>
        <authorList>
            <person name="Sun Z."/>
            <person name="Zhong Z."/>
            <person name="Liu W."/>
            <person name="Zhang W."/>
            <person name="Zhang H."/>
        </authorList>
    </citation>
    <scope>NUCLEOTIDE SEQUENCE [LARGE SCALE GENOMIC DNA]</scope>
    <source>
        <strain evidence="10 11">JCM 16395</strain>
    </source>
</reference>
<dbReference type="SMART" id="SM00642">
    <property type="entry name" value="Aamy"/>
    <property type="match status" value="1"/>
</dbReference>
<dbReference type="SUPFAM" id="SSF51011">
    <property type="entry name" value="Glycosyl hydrolase domain"/>
    <property type="match status" value="1"/>
</dbReference>
<feature type="binding site" evidence="8">
    <location>
        <position position="102"/>
    </location>
    <ligand>
        <name>Ca(2+)</name>
        <dbReference type="ChEBI" id="CHEBI:29108"/>
        <label>1</label>
    </ligand>
</feature>
<feature type="domain" description="Glycosyl hydrolase family 13 catalytic" evidence="9">
    <location>
        <begin position="2"/>
        <end position="386"/>
    </location>
</feature>
<comment type="caution">
    <text evidence="10">The sequence shown here is derived from an EMBL/GenBank/DDBJ whole genome shotgun (WGS) entry which is preliminary data.</text>
</comment>
<dbReference type="Gene3D" id="2.40.30.140">
    <property type="match status" value="1"/>
</dbReference>
<accession>A0A2A5RKK0</accession>
<dbReference type="GO" id="GO:0005975">
    <property type="term" value="P:carbohydrate metabolic process"/>
    <property type="evidence" value="ECO:0007669"/>
    <property type="project" value="InterPro"/>
</dbReference>
<keyword evidence="8" id="KW-0106">Calcium</keyword>
<dbReference type="OrthoDB" id="9805159at2"/>
<dbReference type="PANTHER" id="PTHR43447">
    <property type="entry name" value="ALPHA-AMYLASE"/>
    <property type="match status" value="1"/>
</dbReference>
<keyword evidence="5" id="KW-0119">Carbohydrate metabolism</keyword>
<protein>
    <submittedName>
        <fullName evidence="10">Alpha-amylase</fullName>
    </submittedName>
</protein>
<comment type="similarity">
    <text evidence="2">Belongs to the glycosyl hydrolase 13 family.</text>
</comment>
<dbReference type="InterPro" id="IPR013776">
    <property type="entry name" value="A-amylase_thermo"/>
</dbReference>
<dbReference type="Pfam" id="PF00128">
    <property type="entry name" value="Alpha-amylase"/>
    <property type="match status" value="1"/>
</dbReference>
<evidence type="ECO:0000256" key="4">
    <source>
        <dbReference type="ARBA" id="ARBA00022801"/>
    </source>
</evidence>
<keyword evidence="11" id="KW-1185">Reference proteome</keyword>
<dbReference type="Proteomes" id="UP000218181">
    <property type="component" value="Unassembled WGS sequence"/>
</dbReference>
<dbReference type="InterPro" id="IPR013780">
    <property type="entry name" value="Glyco_hydro_b"/>
</dbReference>
<keyword evidence="4" id="KW-0378">Hydrolase</keyword>
<comment type="cofactor">
    <cofactor evidence="1">
        <name>Ca(2+)</name>
        <dbReference type="ChEBI" id="CHEBI:29108"/>
    </cofactor>
</comment>
<dbReference type="AlphaFoldDB" id="A0A2A5RKK0"/>
<dbReference type="RefSeq" id="WP_096818379.1">
    <property type="nucleotide sequence ID" value="NZ_JXJU01000007.1"/>
</dbReference>
<feature type="binding site" evidence="8">
    <location>
        <position position="402"/>
    </location>
    <ligand>
        <name>Ca(2+)</name>
        <dbReference type="ChEBI" id="CHEBI:29108"/>
        <label>3</label>
    </ligand>
</feature>
<dbReference type="PIRSF" id="PIRSF001021">
    <property type="entry name" value="Alph-amls_thrmst"/>
    <property type="match status" value="1"/>
</dbReference>
<feature type="binding site" evidence="8">
    <location>
        <position position="200"/>
    </location>
    <ligand>
        <name>Ca(2+)</name>
        <dbReference type="ChEBI" id="CHEBI:29108"/>
        <label>2</label>
    </ligand>
</feature>
<dbReference type="NCBIfam" id="NF006968">
    <property type="entry name" value="PRK09441.1-1"/>
    <property type="match status" value="1"/>
</dbReference>
<dbReference type="GO" id="GO:0004553">
    <property type="term" value="F:hydrolase activity, hydrolyzing O-glycosyl compounds"/>
    <property type="evidence" value="ECO:0007669"/>
    <property type="project" value="InterPro"/>
</dbReference>
<feature type="active site" description="Proton donor" evidence="7">
    <location>
        <position position="259"/>
    </location>
</feature>
<dbReference type="EMBL" id="JXJU01000007">
    <property type="protein sequence ID" value="PCR99677.1"/>
    <property type="molecule type" value="Genomic_DNA"/>
</dbReference>
<dbReference type="GO" id="GO:0005509">
    <property type="term" value="F:calcium ion binding"/>
    <property type="evidence" value="ECO:0007669"/>
    <property type="project" value="InterPro"/>
</dbReference>
<feature type="binding site" evidence="8">
    <location>
        <position position="192"/>
    </location>
    <ligand>
        <name>Ca(2+)</name>
        <dbReference type="ChEBI" id="CHEBI:29108"/>
        <label>1</label>
    </ligand>
</feature>
<evidence type="ECO:0000256" key="7">
    <source>
        <dbReference type="PIRSR" id="PIRSR001021-1"/>
    </source>
</evidence>
<evidence type="ECO:0000313" key="11">
    <source>
        <dbReference type="Proteomes" id="UP000218181"/>
    </source>
</evidence>
<dbReference type="NCBIfam" id="NF006969">
    <property type="entry name" value="PRK09441.1-2"/>
    <property type="match status" value="1"/>
</dbReference>
<name>A0A2A5RKK0_9LACT</name>
<evidence type="ECO:0000256" key="8">
    <source>
        <dbReference type="PIRSR" id="PIRSR001021-2"/>
    </source>
</evidence>
<evidence type="ECO:0000259" key="9">
    <source>
        <dbReference type="SMART" id="SM00642"/>
    </source>
</evidence>
<proteinExistence type="inferred from homology"/>
<evidence type="ECO:0000256" key="6">
    <source>
        <dbReference type="ARBA" id="ARBA00023295"/>
    </source>
</evidence>
<evidence type="ECO:0000256" key="2">
    <source>
        <dbReference type="ARBA" id="ARBA00008061"/>
    </source>
</evidence>
<keyword evidence="3 8" id="KW-0479">Metal-binding</keyword>
<dbReference type="InterPro" id="IPR006047">
    <property type="entry name" value="GH13_cat_dom"/>
</dbReference>
<feature type="binding site" evidence="8">
    <location>
        <position position="198"/>
    </location>
    <ligand>
        <name>Ca(2+)</name>
        <dbReference type="ChEBI" id="CHEBI:29108"/>
        <label>1</label>
    </ligand>
</feature>
<keyword evidence="6" id="KW-0326">Glycosidase</keyword>
<dbReference type="InterPro" id="IPR017853">
    <property type="entry name" value="GH"/>
</dbReference>
<feature type="binding site" evidence="8">
    <location>
        <position position="181"/>
    </location>
    <ligand>
        <name>Ca(2+)</name>
        <dbReference type="ChEBI" id="CHEBI:29108"/>
        <label>2</label>
    </ligand>
</feature>
<evidence type="ECO:0000256" key="5">
    <source>
        <dbReference type="ARBA" id="ARBA00023277"/>
    </source>
</evidence>
<dbReference type="Gene3D" id="2.60.40.1180">
    <property type="entry name" value="Golgi alpha-mannosidase II"/>
    <property type="match status" value="1"/>
</dbReference>
<gene>
    <name evidence="10" type="ORF">RT41_GL001790</name>
</gene>
<evidence type="ECO:0000256" key="1">
    <source>
        <dbReference type="ARBA" id="ARBA00001913"/>
    </source>
</evidence>
<evidence type="ECO:0000256" key="3">
    <source>
        <dbReference type="ARBA" id="ARBA00022723"/>
    </source>
</evidence>
<feature type="active site" description="Nucleophile" evidence="7">
    <location>
        <position position="229"/>
    </location>
</feature>